<dbReference type="Proteomes" id="UP000784294">
    <property type="component" value="Unassembled WGS sequence"/>
</dbReference>
<evidence type="ECO:0000256" key="1">
    <source>
        <dbReference type="SAM" id="MobiDB-lite"/>
    </source>
</evidence>
<dbReference type="EMBL" id="CAAALY010248402">
    <property type="protein sequence ID" value="VEL34791.1"/>
    <property type="molecule type" value="Genomic_DNA"/>
</dbReference>
<keyword evidence="3" id="KW-1185">Reference proteome</keyword>
<protein>
    <submittedName>
        <fullName evidence="2">Uncharacterized protein</fullName>
    </submittedName>
</protein>
<reference evidence="2" key="1">
    <citation type="submission" date="2018-11" db="EMBL/GenBank/DDBJ databases">
        <authorList>
            <consortium name="Pathogen Informatics"/>
        </authorList>
    </citation>
    <scope>NUCLEOTIDE SEQUENCE</scope>
</reference>
<organism evidence="2 3">
    <name type="scientific">Protopolystoma xenopodis</name>
    <dbReference type="NCBI Taxonomy" id="117903"/>
    <lineage>
        <taxon>Eukaryota</taxon>
        <taxon>Metazoa</taxon>
        <taxon>Spiralia</taxon>
        <taxon>Lophotrochozoa</taxon>
        <taxon>Platyhelminthes</taxon>
        <taxon>Monogenea</taxon>
        <taxon>Polyopisthocotylea</taxon>
        <taxon>Polystomatidea</taxon>
        <taxon>Polystomatidae</taxon>
        <taxon>Protopolystoma</taxon>
    </lineage>
</organism>
<evidence type="ECO:0000313" key="2">
    <source>
        <dbReference type="EMBL" id="VEL34791.1"/>
    </source>
</evidence>
<gene>
    <name evidence="2" type="ORF">PXEA_LOCUS28231</name>
</gene>
<feature type="region of interest" description="Disordered" evidence="1">
    <location>
        <begin position="101"/>
        <end position="121"/>
    </location>
</feature>
<name>A0A448XEJ1_9PLAT</name>
<accession>A0A448XEJ1</accession>
<sequence length="152" mass="16847">MPLCYNNFVPVYINQVEVCHIELILFYPPCAGSVDPRMPFSPKASSSSSYQSLPLAPYSSNSIDIDTCSDDVCHSTDESLAQVDRGRRMVSRRLLRTIQQSSLRDNPPSVSGETTSRIPSHQLSLRNGVMPHATLCSTLSGKSFLARIHRPH</sequence>
<dbReference type="AlphaFoldDB" id="A0A448XEJ1"/>
<proteinExistence type="predicted"/>
<evidence type="ECO:0000313" key="3">
    <source>
        <dbReference type="Proteomes" id="UP000784294"/>
    </source>
</evidence>
<comment type="caution">
    <text evidence="2">The sequence shown here is derived from an EMBL/GenBank/DDBJ whole genome shotgun (WGS) entry which is preliminary data.</text>
</comment>